<dbReference type="Pfam" id="PF08373">
    <property type="entry name" value="RAP"/>
    <property type="match status" value="1"/>
</dbReference>
<protein>
    <submittedName>
        <fullName evidence="1">RAP domain-containing protein</fullName>
    </submittedName>
</protein>
<reference evidence="1" key="2">
    <citation type="submission" date="2022-08" db="UniProtKB">
        <authorList>
            <consortium name="EnsemblMetazoa"/>
        </authorList>
    </citation>
    <scope>IDENTIFICATION</scope>
    <source>
        <strain evidence="1">STECLA/ALBI9_A</strain>
    </source>
</reference>
<dbReference type="EnsemblMetazoa" id="AALB002729-RA">
    <property type="protein sequence ID" value="AALB002729-PA"/>
    <property type="gene ID" value="AALB002729"/>
</dbReference>
<reference evidence="1 2" key="1">
    <citation type="journal article" date="2017" name="G3 (Bethesda)">
        <title>The Physical Genome Mapping of Anopheles albimanus Corrected Scaffold Misassemblies and Identified Interarm Rearrangements in Genus Anopheles.</title>
        <authorList>
            <person name="Artemov G.N."/>
            <person name="Peery A.N."/>
            <person name="Jiang X."/>
            <person name="Tu Z."/>
            <person name="Stegniy V.N."/>
            <person name="Sharakhova M.V."/>
            <person name="Sharakhov I.V."/>
        </authorList>
    </citation>
    <scope>NUCLEOTIDE SEQUENCE [LARGE SCALE GENOMIC DNA]</scope>
    <source>
        <strain evidence="1 2">ALBI9_A</strain>
    </source>
</reference>
<dbReference type="AlphaFoldDB" id="A0A182F8A5"/>
<proteinExistence type="predicted"/>
<dbReference type="Proteomes" id="UP000069272">
    <property type="component" value="Chromosome 2R"/>
</dbReference>
<name>A0A182F8A5_ANOAL</name>
<organism evidence="1 2">
    <name type="scientific">Anopheles albimanus</name>
    <name type="common">New world malaria mosquito</name>
    <dbReference type="NCBI Taxonomy" id="7167"/>
    <lineage>
        <taxon>Eukaryota</taxon>
        <taxon>Metazoa</taxon>
        <taxon>Ecdysozoa</taxon>
        <taxon>Arthropoda</taxon>
        <taxon>Hexapoda</taxon>
        <taxon>Insecta</taxon>
        <taxon>Pterygota</taxon>
        <taxon>Neoptera</taxon>
        <taxon>Endopterygota</taxon>
        <taxon>Diptera</taxon>
        <taxon>Nematocera</taxon>
        <taxon>Culicoidea</taxon>
        <taxon>Culicidae</taxon>
        <taxon>Anophelinae</taxon>
        <taxon>Anopheles</taxon>
    </lineage>
</organism>
<dbReference type="PROSITE" id="PS51286">
    <property type="entry name" value="RAP"/>
    <property type="match status" value="1"/>
</dbReference>
<evidence type="ECO:0000313" key="1">
    <source>
        <dbReference type="EnsemblMetazoa" id="AALB002729-PA"/>
    </source>
</evidence>
<evidence type="ECO:0000313" key="2">
    <source>
        <dbReference type="Proteomes" id="UP000069272"/>
    </source>
</evidence>
<dbReference type="VEuPathDB" id="VectorBase:AALB20_031260"/>
<sequence length="595" mass="68607">MLAATVARKSLAQIPREEFRLKTALIDVDNFVESAKCAEKNPERQLELLDGFVTLVTQGSAPVDDGRFAGFVESFAESVPFFDVPHLELALQLLTKLDEIKTPYEANYVDLWMALDGECLKRVTDWDTERLLHFADLWYPLRLAKQTKFVNKALWKISNRLRKLPPRTLVKTVFYINLTRVPMENMMDIEVNFAQNFDSFSIDDVAVLCMGFFKTETPIRSAELLDKIYHTTIRHVATVEDIALTAILKLLRYSSRIPSVPSMEALLDALVPRVPSLSTFACLHVALLGSDIHLCHGATLKPVVAKFVDNLSELRLKDMERIAFVLAHYNTAFVSGKDSILCTRILEDLPNRITEIVTYPRCYISLLYFLAIRNVYNVDYISAAFDKQFLKLAYKKNLPSAGREAVSLDAYACINLRDRYDGNRFPANAFQIVCKLTQDYLPNPKYRLTKSDRMLLDIQRTFGELRPGSTELCRIVHLLPHYQRPDILFCWDALSKRLLDVNELLPEQSTHEIMTREAVLRERSKERPLRLVAIVVGSWNCYVRNMKRRTGGYAMKLEQLRRLGYEIVEIPWYEWPVYSQDDMLKYLRSKLVAYS</sequence>
<accession>A0A182F8A5</accession>
<dbReference type="VEuPathDB" id="VectorBase:AALB002729"/>
<dbReference type="InterPro" id="IPR013584">
    <property type="entry name" value="RAP"/>
</dbReference>
<keyword evidence="2" id="KW-1185">Reference proteome</keyword>
<dbReference type="SMART" id="SM00952">
    <property type="entry name" value="RAP"/>
    <property type="match status" value="1"/>
</dbReference>